<dbReference type="Pfam" id="PF01148">
    <property type="entry name" value="CTP_transf_1"/>
    <property type="match status" value="1"/>
</dbReference>
<dbReference type="GO" id="GO:0016779">
    <property type="term" value="F:nucleotidyltransferase activity"/>
    <property type="evidence" value="ECO:0007669"/>
    <property type="project" value="UniProtKB-KW"/>
</dbReference>
<name>A0ABM7R9Y7_9BACT</name>
<feature type="transmembrane region" description="Helical" evidence="1">
    <location>
        <begin position="296"/>
        <end position="316"/>
    </location>
</feature>
<keyword evidence="1" id="KW-0812">Transmembrane</keyword>
<gene>
    <name evidence="2" type="primary">ynbB_1</name>
    <name evidence="2" type="ORF">HAHE_02880</name>
</gene>
<accession>A0ABM7R9Y7</accession>
<feature type="transmembrane region" description="Helical" evidence="1">
    <location>
        <begin position="151"/>
        <end position="173"/>
    </location>
</feature>
<dbReference type="EMBL" id="AP024702">
    <property type="protein sequence ID" value="BCX46380.1"/>
    <property type="molecule type" value="Genomic_DNA"/>
</dbReference>
<feature type="transmembrane region" description="Helical" evidence="1">
    <location>
        <begin position="12"/>
        <end position="34"/>
    </location>
</feature>
<feature type="transmembrane region" description="Helical" evidence="1">
    <location>
        <begin position="54"/>
        <end position="84"/>
    </location>
</feature>
<feature type="transmembrane region" description="Helical" evidence="1">
    <location>
        <begin position="219"/>
        <end position="238"/>
    </location>
</feature>
<dbReference type="PANTHER" id="PTHR43535">
    <property type="entry name" value="PHOSPHATIDATE CYTIDYLYLTRANSFERASE"/>
    <property type="match status" value="1"/>
</dbReference>
<evidence type="ECO:0000256" key="1">
    <source>
        <dbReference type="SAM" id="Phobius"/>
    </source>
</evidence>
<dbReference type="PANTHER" id="PTHR43535:SF1">
    <property type="entry name" value="PHOSPHATIDATE CYTIDYLYLTRANSFERASE"/>
    <property type="match status" value="1"/>
</dbReference>
<keyword evidence="1" id="KW-1133">Transmembrane helix</keyword>
<proteinExistence type="predicted"/>
<feature type="transmembrane region" description="Helical" evidence="1">
    <location>
        <begin position="179"/>
        <end position="198"/>
    </location>
</feature>
<keyword evidence="2" id="KW-0548">Nucleotidyltransferase</keyword>
<evidence type="ECO:0000313" key="3">
    <source>
        <dbReference type="Proteomes" id="UP001374893"/>
    </source>
</evidence>
<evidence type="ECO:0000313" key="2">
    <source>
        <dbReference type="EMBL" id="BCX46380.1"/>
    </source>
</evidence>
<protein>
    <submittedName>
        <fullName evidence="2">Phosphatidate cytidylyltransferase</fullName>
    </submittedName>
</protein>
<organism evidence="2 3">
    <name type="scientific">Haloferula helveola</name>
    <dbReference type="NCBI Taxonomy" id="490095"/>
    <lineage>
        <taxon>Bacteria</taxon>
        <taxon>Pseudomonadati</taxon>
        <taxon>Verrucomicrobiota</taxon>
        <taxon>Verrucomicrobiia</taxon>
        <taxon>Verrucomicrobiales</taxon>
        <taxon>Verrucomicrobiaceae</taxon>
        <taxon>Haloferula</taxon>
    </lineage>
</organism>
<keyword evidence="2" id="KW-0808">Transferase</keyword>
<sequence length="321" mass="33900">MASAAESIDPRQLWIAGIACAAIALGWVVSATLHRLGTTSDKMHRELMLRLRTWAIITPATVIPILIGPAGIACAIVILGWVCFRELSRACGVDADPVRSLCVIAGLATIGIAILRHDHRLLLLSAPVVAVLTAATALLKDRPEGYLRQLAVTNLGFMLCGLWPGHLGFLGTGYANATIALWFILSIELNDVFAFVSGKAFGRTKLCPHTSPGKTREGLLGAILLTTGFVVLSGHLLFHGQGLGRIAILVPLGVVLSLSGTIGDLVVSSIKRDLHLKDLSHSLPGHGGMLDRCDSLIFASPVIAITLAMLDSFGPLTNPLP</sequence>
<dbReference type="Proteomes" id="UP001374893">
    <property type="component" value="Chromosome"/>
</dbReference>
<reference evidence="2 3" key="1">
    <citation type="submission" date="2021-06" db="EMBL/GenBank/DDBJ databases">
        <title>Complete genome of Haloferula helveola possessing various polysaccharide degrading enzymes.</title>
        <authorList>
            <person name="Takami H."/>
            <person name="Huang C."/>
            <person name="Hamasaki K."/>
        </authorList>
    </citation>
    <scope>NUCLEOTIDE SEQUENCE [LARGE SCALE GENOMIC DNA]</scope>
    <source>
        <strain evidence="2 3">CN-1</strain>
    </source>
</reference>
<feature type="transmembrane region" description="Helical" evidence="1">
    <location>
        <begin position="244"/>
        <end position="267"/>
    </location>
</feature>
<feature type="transmembrane region" description="Helical" evidence="1">
    <location>
        <begin position="121"/>
        <end position="139"/>
    </location>
</feature>
<keyword evidence="1" id="KW-0472">Membrane</keyword>
<keyword evidence="3" id="KW-1185">Reference proteome</keyword>
<feature type="transmembrane region" description="Helical" evidence="1">
    <location>
        <begin position="96"/>
        <end position="115"/>
    </location>
</feature>